<evidence type="ECO:0000313" key="4">
    <source>
        <dbReference type="EMBL" id="MBC9130648.1"/>
    </source>
</evidence>
<dbReference type="NCBIfam" id="TIGR01731">
    <property type="entry name" value="fil_hemag_20aa"/>
    <property type="match status" value="1"/>
</dbReference>
<dbReference type="Pfam" id="PF13018">
    <property type="entry name" value="ESPR"/>
    <property type="match status" value="1"/>
</dbReference>
<accession>A0ABR7QWQ6</accession>
<sequence>MNKYFYRVVFNRVRGMLMVVSEITKNHQGNARSSQKVKSVHKLSNKAFTLKPIIFMSYLALGLVSVITPSYAGTIIVDKNAESHQRPIIAQTDKGATQVNIAAPNKNGVSHNKYNQFDVDKNGVILNNTKLDSRSRLGGNIKGNALLQETGSAKIILNEVNSKDPSKLNGYIEVAGKKAQVIIANPAGITCDGCGFINADRATLTTGKALFENDQLVGYRVEGGNITIAGDGLDSSAQDYTDIITRSANINGELWANNLKVITGLNEVTVDGSVTKSDQTSGAPEFAIDVSALGGMYAGKIELIGTESGVGVHNAGYLGASSGELTITTDGKIINGGTIQAASNLTLTSQELENRKAKLTTEQNLVIKANNIVNENAELKAESKIVINAENIKSNYSDLVSDNININANVVNNEHSKFNAKHKLSVKSNEIHNQESKFEADDINLTTSKQQNIASEINGDNIGIYADTLNNKDTVFKAKNELTVRANNIENISSIYNANNIIVEAQNIHNLLSDFHSLQQIDMKGEGIINHGANFTADSIYLHGYDIDNGTTLITGNKIRFQAYYLRNYSGYMNAFDIVFDTNKLYNDYLSLVAYNNMTMYGNNISNNSLTIEVINGNLIMAGGIIRNQITALTAHGDITIKGTDDSNDIFPANSFHSSTPLKYLTNEASKIVSGGNILIKAESYINNHKAIITSGQNTVLTAKSINNTLATILSENSIIIRSNNINNSFGNLKAIDIDITSDDLHNNGTEIIADNKFNLVAKNISNKNGSITAKNIRISADKFTHEAGNIKANEVFIYGNNLNNYSDIEADNIHIELNQDLKNFQTGFIKGNNLFIKASEIDNFGEDSILNRRIYGLFAENSLIIKANTINNYPNASILSNNELEIFAKTINNYNGRIYGKGSEYFLVDEYNKYDDNWF</sequence>
<dbReference type="NCBIfam" id="TIGR01901">
    <property type="entry name" value="adhes_NPXG"/>
    <property type="match status" value="1"/>
</dbReference>
<evidence type="ECO:0000259" key="3">
    <source>
        <dbReference type="SMART" id="SM00912"/>
    </source>
</evidence>
<proteinExistence type="predicted"/>
<organism evidence="4 5">
    <name type="scientific">Frischella japonica</name>
    <dbReference type="NCBI Taxonomy" id="2741544"/>
    <lineage>
        <taxon>Bacteria</taxon>
        <taxon>Pseudomonadati</taxon>
        <taxon>Pseudomonadota</taxon>
        <taxon>Gammaproteobacteria</taxon>
        <taxon>Orbales</taxon>
        <taxon>Orbaceae</taxon>
        <taxon>Frischella</taxon>
    </lineage>
</organism>
<dbReference type="RefSeq" id="WP_187755086.1">
    <property type="nucleotide sequence ID" value="NZ_JABURY010000010.1"/>
</dbReference>
<dbReference type="Gene3D" id="2.160.20.10">
    <property type="entry name" value="Single-stranded right-handed beta-helix, Pectin lyase-like"/>
    <property type="match status" value="1"/>
</dbReference>
<feature type="transmembrane region" description="Helical" evidence="2">
    <location>
        <begin position="53"/>
        <end position="72"/>
    </location>
</feature>
<dbReference type="EMBL" id="JABURY010000010">
    <property type="protein sequence ID" value="MBC9130648.1"/>
    <property type="molecule type" value="Genomic_DNA"/>
</dbReference>
<keyword evidence="1" id="KW-0175">Coiled coil</keyword>
<protein>
    <submittedName>
        <fullName evidence="4">Filamentous hemagglutinin N-terminal domain-containing protein</fullName>
    </submittedName>
</protein>
<evidence type="ECO:0000313" key="5">
    <source>
        <dbReference type="Proteomes" id="UP000651208"/>
    </source>
</evidence>
<keyword evidence="2" id="KW-1133">Transmembrane helix</keyword>
<feature type="domain" description="Filamentous haemagglutinin FhaB/tRNA nuclease CdiA-like TPS" evidence="3">
    <location>
        <begin position="93"/>
        <end position="214"/>
    </location>
</feature>
<evidence type="ECO:0000256" key="2">
    <source>
        <dbReference type="SAM" id="Phobius"/>
    </source>
</evidence>
<dbReference type="SMART" id="SM00912">
    <property type="entry name" value="Haemagg_act"/>
    <property type="match status" value="1"/>
</dbReference>
<dbReference type="InterPro" id="IPR024973">
    <property type="entry name" value="ESPR"/>
</dbReference>
<dbReference type="Pfam" id="PF05860">
    <property type="entry name" value="TPS"/>
    <property type="match status" value="1"/>
</dbReference>
<keyword evidence="2" id="KW-0812">Transmembrane</keyword>
<keyword evidence="5" id="KW-1185">Reference proteome</keyword>
<evidence type="ECO:0000256" key="1">
    <source>
        <dbReference type="SAM" id="Coils"/>
    </source>
</evidence>
<name>A0ABR7QWQ6_9GAMM</name>
<dbReference type="InterPro" id="IPR012334">
    <property type="entry name" value="Pectin_lyas_fold"/>
</dbReference>
<dbReference type="InterPro" id="IPR011050">
    <property type="entry name" value="Pectin_lyase_fold/virulence"/>
</dbReference>
<comment type="caution">
    <text evidence="4">The sequence shown here is derived from an EMBL/GenBank/DDBJ whole genome shotgun (WGS) entry which is preliminary data.</text>
</comment>
<feature type="coiled-coil region" evidence="1">
    <location>
        <begin position="342"/>
        <end position="382"/>
    </location>
</feature>
<dbReference type="InterPro" id="IPR010069">
    <property type="entry name" value="CdiA_FHA1_rpt"/>
</dbReference>
<dbReference type="SUPFAM" id="SSF51126">
    <property type="entry name" value="Pectin lyase-like"/>
    <property type="match status" value="1"/>
</dbReference>
<dbReference type="Proteomes" id="UP000651208">
    <property type="component" value="Unassembled WGS sequence"/>
</dbReference>
<dbReference type="InterPro" id="IPR008638">
    <property type="entry name" value="FhaB/CdiA-like_TPS"/>
</dbReference>
<keyword evidence="2" id="KW-0472">Membrane</keyword>
<gene>
    <name evidence="4" type="ORF">FcAc13_04915</name>
</gene>
<reference evidence="4 5" key="1">
    <citation type="submission" date="2020-06" db="EMBL/GenBank/DDBJ databases">
        <title>Frischella cerana isolated from Apis cerana gut homogenate.</title>
        <authorList>
            <person name="Wolter L.A."/>
            <person name="Suenami S."/>
            <person name="Miyazaki R."/>
        </authorList>
    </citation>
    <scope>NUCLEOTIDE SEQUENCE [LARGE SCALE GENOMIC DNA]</scope>
    <source>
        <strain evidence="4 5">Ac13</strain>
    </source>
</reference>